<reference evidence="15 16" key="1">
    <citation type="submission" date="2016-07" db="EMBL/GenBank/DDBJ databases">
        <title>Draft genome of Scalindua rubra, obtained from a brine-seawater interface in the Red Sea, sheds light on salt adaptation in anammox bacteria.</title>
        <authorList>
            <person name="Speth D.R."/>
            <person name="Lagkouvardos I."/>
            <person name="Wang Y."/>
            <person name="Qian P.-Y."/>
            <person name="Dutilh B.E."/>
            <person name="Jetten M.S."/>
        </authorList>
    </citation>
    <scope>NUCLEOTIDE SEQUENCE [LARGE SCALE GENOMIC DNA]</scope>
    <source>
        <strain evidence="15">BSI-1</strain>
    </source>
</reference>
<dbReference type="InterPro" id="IPR014729">
    <property type="entry name" value="Rossmann-like_a/b/a_fold"/>
</dbReference>
<organism evidence="15 16">
    <name type="scientific">Candidatus Scalindua rubra</name>
    <dbReference type="NCBI Taxonomy" id="1872076"/>
    <lineage>
        <taxon>Bacteria</taxon>
        <taxon>Pseudomonadati</taxon>
        <taxon>Planctomycetota</taxon>
        <taxon>Candidatus Brocadiia</taxon>
        <taxon>Candidatus Brocadiales</taxon>
        <taxon>Candidatus Scalinduaceae</taxon>
        <taxon>Candidatus Scalindua</taxon>
    </lineage>
</organism>
<comment type="catalytic activity">
    <reaction evidence="10">
        <text>L-aspartate + L-glutamine + ATP + H2O = L-asparagine + L-glutamate + AMP + diphosphate + H(+)</text>
        <dbReference type="Rhea" id="RHEA:12228"/>
        <dbReference type="ChEBI" id="CHEBI:15377"/>
        <dbReference type="ChEBI" id="CHEBI:15378"/>
        <dbReference type="ChEBI" id="CHEBI:29985"/>
        <dbReference type="ChEBI" id="CHEBI:29991"/>
        <dbReference type="ChEBI" id="CHEBI:30616"/>
        <dbReference type="ChEBI" id="CHEBI:33019"/>
        <dbReference type="ChEBI" id="CHEBI:58048"/>
        <dbReference type="ChEBI" id="CHEBI:58359"/>
        <dbReference type="ChEBI" id="CHEBI:456215"/>
        <dbReference type="EC" id="6.3.5.4"/>
    </reaction>
</comment>
<dbReference type="InterPro" id="IPR001962">
    <property type="entry name" value="Asn_synthase"/>
</dbReference>
<evidence type="ECO:0000256" key="9">
    <source>
        <dbReference type="ARBA" id="ARBA00029440"/>
    </source>
</evidence>
<evidence type="ECO:0000256" key="6">
    <source>
        <dbReference type="ARBA" id="ARBA00022840"/>
    </source>
</evidence>
<dbReference type="PIRSF" id="PIRSF001589">
    <property type="entry name" value="Asn_synthetase_glu-h"/>
    <property type="match status" value="1"/>
</dbReference>
<dbReference type="Gene3D" id="3.40.50.620">
    <property type="entry name" value="HUPs"/>
    <property type="match status" value="1"/>
</dbReference>
<comment type="similarity">
    <text evidence="1">Belongs to the asparagine synthetase family.</text>
</comment>
<feature type="active site" description="For GATase activity" evidence="11">
    <location>
        <position position="2"/>
    </location>
</feature>
<evidence type="ECO:0000256" key="5">
    <source>
        <dbReference type="ARBA" id="ARBA00022741"/>
    </source>
</evidence>
<evidence type="ECO:0000256" key="12">
    <source>
        <dbReference type="PIRSR" id="PIRSR001589-2"/>
    </source>
</evidence>
<evidence type="ECO:0000256" key="11">
    <source>
        <dbReference type="PIRSR" id="PIRSR001589-1"/>
    </source>
</evidence>
<keyword evidence="3" id="KW-0436">Ligase</keyword>
<evidence type="ECO:0000256" key="10">
    <source>
        <dbReference type="ARBA" id="ARBA00048741"/>
    </source>
</evidence>
<feature type="binding site" evidence="12">
    <location>
        <position position="93"/>
    </location>
    <ligand>
        <name>L-glutamine</name>
        <dbReference type="ChEBI" id="CHEBI:58359"/>
    </ligand>
</feature>
<dbReference type="InterPro" id="IPR017932">
    <property type="entry name" value="GATase_2_dom"/>
</dbReference>
<dbReference type="InterPro" id="IPR029055">
    <property type="entry name" value="Ntn_hydrolases_N"/>
</dbReference>
<evidence type="ECO:0000256" key="13">
    <source>
        <dbReference type="PIRSR" id="PIRSR001589-3"/>
    </source>
</evidence>
<evidence type="ECO:0000256" key="1">
    <source>
        <dbReference type="ARBA" id="ARBA00005752"/>
    </source>
</evidence>
<dbReference type="PANTHER" id="PTHR11772">
    <property type="entry name" value="ASPARAGINE SYNTHETASE"/>
    <property type="match status" value="1"/>
</dbReference>
<keyword evidence="4 11" id="KW-0028">Amino-acid biosynthesis</keyword>
<evidence type="ECO:0000256" key="7">
    <source>
        <dbReference type="ARBA" id="ARBA00022888"/>
    </source>
</evidence>
<dbReference type="CDD" id="cd00712">
    <property type="entry name" value="AsnB"/>
    <property type="match status" value="1"/>
</dbReference>
<keyword evidence="5 12" id="KW-0547">Nucleotide-binding</keyword>
<dbReference type="GO" id="GO:0004066">
    <property type="term" value="F:asparagine synthase (glutamine-hydrolyzing) activity"/>
    <property type="evidence" value="ECO:0007669"/>
    <property type="project" value="UniProtKB-EC"/>
</dbReference>
<dbReference type="CDD" id="cd01991">
    <property type="entry name" value="Asn_synthase_B_C"/>
    <property type="match status" value="1"/>
</dbReference>
<evidence type="ECO:0000256" key="3">
    <source>
        <dbReference type="ARBA" id="ARBA00022598"/>
    </source>
</evidence>
<keyword evidence="8 11" id="KW-0315">Glutamine amidotransferase</keyword>
<comment type="pathway">
    <text evidence="9">Amino-acid biosynthesis.</text>
</comment>
<dbReference type="GO" id="GO:0006529">
    <property type="term" value="P:asparagine biosynthetic process"/>
    <property type="evidence" value="ECO:0007669"/>
    <property type="project" value="UniProtKB-KW"/>
</dbReference>
<evidence type="ECO:0000256" key="8">
    <source>
        <dbReference type="ARBA" id="ARBA00022962"/>
    </source>
</evidence>
<dbReference type="SUPFAM" id="SSF52402">
    <property type="entry name" value="Adenine nucleotide alpha hydrolases-like"/>
    <property type="match status" value="1"/>
</dbReference>
<feature type="domain" description="Glutamine amidotransferase type-2" evidence="14">
    <location>
        <begin position="2"/>
        <end position="177"/>
    </location>
</feature>
<sequence length="492" mass="56399">MCGILGVFGKLNKTESHFEAMLQTLQHRGPDNKGTIMWSEFFLGHQRLSIVDPECGHQPIESHDGIYLICNGEIYNHQSLKNQLNYSFSSNSDCEVIIPLYQQKGSNFLKYLDGMFSFILSKKDHFFVARDPIGIKPLYWGFDDENIYFSSEIKALLNTTDRINEFPKGSYFDSDEGFKTYYQLPQVDVFITDIDKAIEKIKKNVKKSVKKRLMSDVPVGVFLSGGLDSSIIAALMKEEIPELHSFSVGLPESPDIKAARMVAQHLGTVHHEYVYSEDEMWEVLADVIYYLESYDPALVRSAVPCYFVSKLASQYVKVVLSGEGADELFAGYSYFEEYDEPQELQSEFIRILSGLHNINLQRVDRMTMAHGLEGRVPFLDIEFIETVLSISPELKMQSSFGKEKWLLRKAFEDVLPAEIVWRDKLEFAQGCGSSTFFEKRTSCITDEKLQKAKERGIPVSSKEELLYYNIFERHFDHPDAINLIGRWKGKIL</sequence>
<dbReference type="InterPro" id="IPR006426">
    <property type="entry name" value="Asn_synth_AEB"/>
</dbReference>
<keyword evidence="7 11" id="KW-0061">Asparagine biosynthesis</keyword>
<evidence type="ECO:0000256" key="2">
    <source>
        <dbReference type="ARBA" id="ARBA00012737"/>
    </source>
</evidence>
<dbReference type="EMBL" id="MAYW01000018">
    <property type="protein sequence ID" value="ODS33834.1"/>
    <property type="molecule type" value="Genomic_DNA"/>
</dbReference>
<feature type="binding site" evidence="12">
    <location>
        <position position="248"/>
    </location>
    <ligand>
        <name>ATP</name>
        <dbReference type="ChEBI" id="CHEBI:30616"/>
    </ligand>
</feature>
<gene>
    <name evidence="15" type="ORF">SCARUB_00995</name>
</gene>
<dbReference type="GO" id="GO:0005524">
    <property type="term" value="F:ATP binding"/>
    <property type="evidence" value="ECO:0007669"/>
    <property type="project" value="UniProtKB-KW"/>
</dbReference>
<dbReference type="InterPro" id="IPR033738">
    <property type="entry name" value="AsnB_N"/>
</dbReference>
<dbReference type="Proteomes" id="UP000094056">
    <property type="component" value="Unassembled WGS sequence"/>
</dbReference>
<evidence type="ECO:0000259" key="14">
    <source>
        <dbReference type="PROSITE" id="PS51278"/>
    </source>
</evidence>
<name>A0A1E3XFX0_9BACT</name>
<keyword evidence="6 12" id="KW-0067">ATP-binding</keyword>
<proteinExistence type="inferred from homology"/>
<dbReference type="PANTHER" id="PTHR11772:SF2">
    <property type="entry name" value="ASPARAGINE SYNTHETASE [GLUTAMINE-HYDROLYZING]"/>
    <property type="match status" value="1"/>
</dbReference>
<feature type="binding site" evidence="12">
    <location>
        <begin position="321"/>
        <end position="322"/>
    </location>
    <ligand>
        <name>ATP</name>
        <dbReference type="ChEBI" id="CHEBI:30616"/>
    </ligand>
</feature>
<feature type="site" description="Important for beta-aspartyl-AMP intermediate formation" evidence="13">
    <location>
        <position position="323"/>
    </location>
</feature>
<evidence type="ECO:0000313" key="16">
    <source>
        <dbReference type="Proteomes" id="UP000094056"/>
    </source>
</evidence>
<dbReference type="InterPro" id="IPR050795">
    <property type="entry name" value="Asn_Synthetase"/>
</dbReference>
<evidence type="ECO:0000313" key="15">
    <source>
        <dbReference type="EMBL" id="ODS33834.1"/>
    </source>
</evidence>
<accession>A0A1E3XFX0</accession>
<dbReference type="AlphaFoldDB" id="A0A1E3XFX0"/>
<comment type="caution">
    <text evidence="15">The sequence shown here is derived from an EMBL/GenBank/DDBJ whole genome shotgun (WGS) entry which is preliminary data.</text>
</comment>
<dbReference type="Pfam" id="PF00733">
    <property type="entry name" value="Asn_synthase"/>
    <property type="match status" value="2"/>
</dbReference>
<dbReference type="GO" id="GO:0005829">
    <property type="term" value="C:cytosol"/>
    <property type="evidence" value="ECO:0007669"/>
    <property type="project" value="TreeGrafter"/>
</dbReference>
<dbReference type="PATRIC" id="fig|1872076.5.peg.1152"/>
<evidence type="ECO:0000256" key="4">
    <source>
        <dbReference type="ARBA" id="ARBA00022605"/>
    </source>
</evidence>
<dbReference type="Gene3D" id="3.60.20.10">
    <property type="entry name" value="Glutamine Phosphoribosylpyrophosphate, subunit 1, domain 1"/>
    <property type="match status" value="1"/>
</dbReference>
<dbReference type="PROSITE" id="PS51278">
    <property type="entry name" value="GATASE_TYPE_2"/>
    <property type="match status" value="1"/>
</dbReference>
<dbReference type="NCBIfam" id="NF006949">
    <property type="entry name" value="PRK09431.1"/>
    <property type="match status" value="1"/>
</dbReference>
<dbReference type="SUPFAM" id="SSF56235">
    <property type="entry name" value="N-terminal nucleophile aminohydrolases (Ntn hydrolases)"/>
    <property type="match status" value="1"/>
</dbReference>
<protein>
    <recommendedName>
        <fullName evidence="2">asparagine synthase (glutamine-hydrolyzing)</fullName>
        <ecNumber evidence="2">6.3.5.4</ecNumber>
    </recommendedName>
</protein>
<dbReference type="EC" id="6.3.5.4" evidence="2"/>
<dbReference type="Pfam" id="PF13537">
    <property type="entry name" value="GATase_7"/>
    <property type="match status" value="1"/>
</dbReference>